<reference evidence="1 2" key="1">
    <citation type="submission" date="2019-02" db="EMBL/GenBank/DDBJ databases">
        <authorList>
            <person name="Li Y."/>
        </authorList>
    </citation>
    <scope>NUCLEOTIDE SEQUENCE [LARGE SCALE GENOMIC DNA]</scope>
    <source>
        <strain evidence="1 2">30C10-4-7</strain>
    </source>
</reference>
<sequence>MIKTIVKEHPLKDITLDFDDEITPPSFEQEALQSYYEAHDKTWEIKAHVTEIERKLKTVDDIIADLSFRRLGIEQELEILEDWLGVTELEDKELFDGEITIDIGTFFAVCDKHNVDIQNLYEKVVDLTEIYNRDIENIYEDDAVIDPTYFNALDEVYPRYEEVSVHTVSLDDDHQAFLEEYGKVEEFFFHYTELAREIFDKYKNLVETTQVVYRRVEVIDQLLRDKLKREGK</sequence>
<dbReference type="Proteomes" id="UP000292855">
    <property type="component" value="Unassembled WGS sequence"/>
</dbReference>
<keyword evidence="2" id="KW-1185">Reference proteome</keyword>
<dbReference type="EMBL" id="SGIT01000001">
    <property type="protein sequence ID" value="RZF61589.1"/>
    <property type="molecule type" value="Genomic_DNA"/>
</dbReference>
<proteinExistence type="predicted"/>
<accession>A0A4Q6XX70</accession>
<dbReference type="AlphaFoldDB" id="A0A4Q6XX70"/>
<dbReference type="OrthoDB" id="701446at2"/>
<evidence type="ECO:0000313" key="1">
    <source>
        <dbReference type="EMBL" id="RZF61589.1"/>
    </source>
</evidence>
<comment type="caution">
    <text evidence="1">The sequence shown here is derived from an EMBL/GenBank/DDBJ whole genome shotgun (WGS) entry which is preliminary data.</text>
</comment>
<organism evidence="1 2">
    <name type="scientific">Sphingobacterium corticibacterium</name>
    <dbReference type="NCBI Taxonomy" id="2484746"/>
    <lineage>
        <taxon>Bacteria</taxon>
        <taxon>Pseudomonadati</taxon>
        <taxon>Bacteroidota</taxon>
        <taxon>Sphingobacteriia</taxon>
        <taxon>Sphingobacteriales</taxon>
        <taxon>Sphingobacteriaceae</taxon>
        <taxon>Sphingobacterium</taxon>
    </lineage>
</organism>
<name>A0A4Q6XX70_9SPHI</name>
<gene>
    <name evidence="1" type="ORF">EWE74_01740</name>
</gene>
<protein>
    <submittedName>
        <fullName evidence="1">Uncharacterized protein</fullName>
    </submittedName>
</protein>
<evidence type="ECO:0000313" key="2">
    <source>
        <dbReference type="Proteomes" id="UP000292855"/>
    </source>
</evidence>
<dbReference type="RefSeq" id="WP_130139818.1">
    <property type="nucleotide sequence ID" value="NZ_SGIT01000001.1"/>
</dbReference>